<dbReference type="OrthoDB" id="1099523at2"/>
<dbReference type="AlphaFoldDB" id="A0A255HA82"/>
<evidence type="ECO:0000259" key="4">
    <source>
        <dbReference type="Pfam" id="PF26571"/>
    </source>
</evidence>
<feature type="region of interest" description="Disordered" evidence="1">
    <location>
        <begin position="90"/>
        <end position="118"/>
    </location>
</feature>
<organism evidence="5 6">
    <name type="scientific">Enemella dayhoffiae</name>
    <dbReference type="NCBI Taxonomy" id="2016507"/>
    <lineage>
        <taxon>Bacteria</taxon>
        <taxon>Bacillati</taxon>
        <taxon>Actinomycetota</taxon>
        <taxon>Actinomycetes</taxon>
        <taxon>Propionibacteriales</taxon>
        <taxon>Propionibacteriaceae</taxon>
        <taxon>Enemella</taxon>
    </lineage>
</organism>
<comment type="caution">
    <text evidence="5">The sequence shown here is derived from an EMBL/GenBank/DDBJ whole genome shotgun (WGS) entry which is preliminary data.</text>
</comment>
<keyword evidence="2" id="KW-1133">Transmembrane helix</keyword>
<feature type="domain" description="M23ase beta-sheet core" evidence="3">
    <location>
        <begin position="481"/>
        <end position="567"/>
    </location>
</feature>
<dbReference type="InterPro" id="IPR050570">
    <property type="entry name" value="Cell_wall_metabolism_enzyme"/>
</dbReference>
<feature type="transmembrane region" description="Helical" evidence="2">
    <location>
        <begin position="49"/>
        <end position="72"/>
    </location>
</feature>
<gene>
    <name evidence="5" type="ORF">CGZ93_05845</name>
</gene>
<dbReference type="Pfam" id="PF01551">
    <property type="entry name" value="Peptidase_M23"/>
    <property type="match status" value="1"/>
</dbReference>
<dbReference type="PANTHER" id="PTHR21666:SF270">
    <property type="entry name" value="MUREIN HYDROLASE ACTIVATOR ENVC"/>
    <property type="match status" value="1"/>
</dbReference>
<dbReference type="Proteomes" id="UP000216311">
    <property type="component" value="Unassembled WGS sequence"/>
</dbReference>
<keyword evidence="6" id="KW-1185">Reference proteome</keyword>
<evidence type="ECO:0000256" key="2">
    <source>
        <dbReference type="SAM" id="Phobius"/>
    </source>
</evidence>
<protein>
    <submittedName>
        <fullName evidence="5">Uncharacterized protein</fullName>
    </submittedName>
</protein>
<evidence type="ECO:0000313" key="5">
    <source>
        <dbReference type="EMBL" id="OYO23464.1"/>
    </source>
</evidence>
<accession>A0A255HA82</accession>
<dbReference type="GO" id="GO:0004222">
    <property type="term" value="F:metalloendopeptidase activity"/>
    <property type="evidence" value="ECO:0007669"/>
    <property type="project" value="TreeGrafter"/>
</dbReference>
<dbReference type="InterPro" id="IPR016047">
    <property type="entry name" value="M23ase_b-sheet_dom"/>
</dbReference>
<dbReference type="CDD" id="cd12797">
    <property type="entry name" value="M23_peptidase"/>
    <property type="match status" value="1"/>
</dbReference>
<dbReference type="InterPro" id="IPR011055">
    <property type="entry name" value="Dup_hybrid_motif"/>
</dbReference>
<evidence type="ECO:0000313" key="6">
    <source>
        <dbReference type="Proteomes" id="UP000216311"/>
    </source>
</evidence>
<feature type="domain" description="ARB-07466-like C-terminal" evidence="4">
    <location>
        <begin position="317"/>
        <end position="418"/>
    </location>
</feature>
<keyword evidence="2" id="KW-0472">Membrane</keyword>
<keyword evidence="2" id="KW-0812">Transmembrane</keyword>
<sequence>MPAQSQTVAARGRQAGAAARRVLAGSGLGLGAGAGAGTPQRPQRGWWPWLLVAVAVVLLGGLLSSLAALQVAPPPQPRLTSMLGNGTCATPIAHSGPPGGGNVPGPAAGNKGGPGVRNPELTAPETFEQLNEIQLRNAKTIVAAARGVGANDKAAVMALMAAMVETRLYNLASDAPGEEDSLNHPNDGVSVDHRSVGMYQQQHWHGTPAERMDVNRATVLFLKGRERPGQIAEPPGLFDKPNWETRPAGEVIQEVQRSAFPGRYAQFEEFGQKLLAKVSAEGGAGIAPMGPMPVGCGPGAYSGFGPPPPWLTAMLPGVQPDTMLVAGAVASKFPLIKVYGGVREDSLPDHPSGRALDIMISSAFPDVRSPQAVEYGNQIAAMLQQNAAALGIDYMIWNEKIWSVGRAGEGWRQCGSGGGCYSGPDNTAAHRDHVHVTTFGNAGKGMPQPMPTGSGRAVAPLPPGFRPSGSFGRSGSMWSSTHTGEDFAAPLGTPVYAVMDGVVGAPIPQGWNGNHVVVGHAGGIHTHYAHLLSAQVQPGQQVRAGDVIGLVGSTGNSSGPHLHLEYYPPGVRPGDVYKAQDPVLFLRANGVGFD</sequence>
<dbReference type="Pfam" id="PF26571">
    <property type="entry name" value="VldE"/>
    <property type="match status" value="1"/>
</dbReference>
<proteinExistence type="predicted"/>
<evidence type="ECO:0000259" key="3">
    <source>
        <dbReference type="Pfam" id="PF01551"/>
    </source>
</evidence>
<dbReference type="Gene3D" id="2.70.70.10">
    <property type="entry name" value="Glucose Permease (Domain IIA)"/>
    <property type="match status" value="1"/>
</dbReference>
<dbReference type="InterPro" id="IPR058593">
    <property type="entry name" value="ARB_07466-like_C"/>
</dbReference>
<dbReference type="RefSeq" id="WP_094363222.1">
    <property type="nucleotide sequence ID" value="NZ_NMVQ01000007.1"/>
</dbReference>
<dbReference type="EMBL" id="NMVQ01000007">
    <property type="protein sequence ID" value="OYO23464.1"/>
    <property type="molecule type" value="Genomic_DNA"/>
</dbReference>
<name>A0A255HA82_9ACTN</name>
<dbReference type="PANTHER" id="PTHR21666">
    <property type="entry name" value="PEPTIDASE-RELATED"/>
    <property type="match status" value="1"/>
</dbReference>
<dbReference type="SUPFAM" id="SSF51261">
    <property type="entry name" value="Duplicated hybrid motif"/>
    <property type="match status" value="1"/>
</dbReference>
<reference evidence="5 6" key="1">
    <citation type="submission" date="2017-07" db="EMBL/GenBank/DDBJ databases">
        <title>Draft whole genome sequences of clinical Proprionibacteriaceae strains.</title>
        <authorList>
            <person name="Bernier A.-M."/>
            <person name="Bernard K."/>
            <person name="Domingo M.-C."/>
        </authorList>
    </citation>
    <scope>NUCLEOTIDE SEQUENCE [LARGE SCALE GENOMIC DNA]</scope>
    <source>
        <strain evidence="5 6">NML 130396</strain>
    </source>
</reference>
<evidence type="ECO:0000256" key="1">
    <source>
        <dbReference type="SAM" id="MobiDB-lite"/>
    </source>
</evidence>